<dbReference type="GO" id="GO:0010181">
    <property type="term" value="F:FMN binding"/>
    <property type="evidence" value="ECO:0007669"/>
    <property type="project" value="InterPro"/>
</dbReference>
<dbReference type="PANTHER" id="PTHR30466:SF1">
    <property type="entry name" value="FMN REDUCTASE (NADH) RUTF"/>
    <property type="match status" value="1"/>
</dbReference>
<evidence type="ECO:0000259" key="2">
    <source>
        <dbReference type="SMART" id="SM00903"/>
    </source>
</evidence>
<dbReference type="Proteomes" id="UP000006294">
    <property type="component" value="Chromosome"/>
</dbReference>
<dbReference type="EMBL" id="AP012050">
    <property type="protein sequence ID" value="BAM47481.1"/>
    <property type="molecule type" value="Genomic_DNA"/>
</dbReference>
<accession>K0J4A3</accession>
<evidence type="ECO:0000313" key="3">
    <source>
        <dbReference type="EMBL" id="BAM47481.1"/>
    </source>
</evidence>
<evidence type="ECO:0000313" key="4">
    <source>
        <dbReference type="Proteomes" id="UP000006294"/>
    </source>
</evidence>
<dbReference type="RefSeq" id="WP_015010085.1">
    <property type="nucleotide sequence ID" value="NC_018704.1"/>
</dbReference>
<keyword evidence="4" id="KW-1185">Reference proteome</keyword>
<dbReference type="Pfam" id="PF01613">
    <property type="entry name" value="Flavin_Reduct"/>
    <property type="match status" value="1"/>
</dbReference>
<organism evidence="3 4">
    <name type="scientific">Amphibacillus xylanus (strain ATCC 51415 / DSM 6626 / JCM 7361 / LMG 17667 / NBRC 15112 / Ep01)</name>
    <dbReference type="NCBI Taxonomy" id="698758"/>
    <lineage>
        <taxon>Bacteria</taxon>
        <taxon>Bacillati</taxon>
        <taxon>Bacillota</taxon>
        <taxon>Bacilli</taxon>
        <taxon>Bacillales</taxon>
        <taxon>Bacillaceae</taxon>
        <taxon>Amphibacillus</taxon>
    </lineage>
</organism>
<reference evidence="3 4" key="1">
    <citation type="submission" date="2011-01" db="EMBL/GenBank/DDBJ databases">
        <title>Whole genome sequence of Amphibacillus xylinus NBRC 15112.</title>
        <authorList>
            <person name="Nakazawa H."/>
            <person name="Katano Y."/>
            <person name="Nakamura S."/>
            <person name="Sasagawa M."/>
            <person name="Fukada J."/>
            <person name="Arai T."/>
            <person name="Sasakura N."/>
            <person name="Mochizuki D."/>
            <person name="Hosoyama A."/>
            <person name="Harada K."/>
            <person name="Horikawa H."/>
            <person name="Kato Y."/>
            <person name="Harada T."/>
            <person name="Sasaki K."/>
            <person name="Sekiguchi M."/>
            <person name="Hodoyama M."/>
            <person name="Nishiko R."/>
            <person name="Narita H."/>
            <person name="Hanamaki A."/>
            <person name="Hata C."/>
            <person name="Konno Y."/>
            <person name="Niimura Y."/>
            <person name="Yamazaki S."/>
            <person name="Fujita N."/>
        </authorList>
    </citation>
    <scope>NUCLEOTIDE SEQUENCE [LARGE SCALE GENOMIC DNA]</scope>
    <source>
        <strain evidence="4">ATCC 51415 / DSM 6626 / JCM 7361 / LMG 17667 / NBRC 15112 / Ep01</strain>
    </source>
</reference>
<protein>
    <submittedName>
        <fullName evidence="3">Putative oxidoreductase</fullName>
    </submittedName>
</protein>
<dbReference type="Gene3D" id="2.30.110.10">
    <property type="entry name" value="Electron Transport, Fmn-binding Protein, Chain A"/>
    <property type="match status" value="1"/>
</dbReference>
<evidence type="ECO:0000256" key="1">
    <source>
        <dbReference type="ARBA" id="ARBA00023002"/>
    </source>
</evidence>
<proteinExistence type="predicted"/>
<dbReference type="HOGENOM" id="CLU_059021_1_4_9"/>
<dbReference type="GO" id="GO:0042602">
    <property type="term" value="F:riboflavin reductase (NADPH) activity"/>
    <property type="evidence" value="ECO:0007669"/>
    <property type="project" value="TreeGrafter"/>
</dbReference>
<dbReference type="SMART" id="SM00903">
    <property type="entry name" value="Flavin_Reduct"/>
    <property type="match status" value="1"/>
</dbReference>
<dbReference type="AlphaFoldDB" id="K0J4A3"/>
<dbReference type="GO" id="GO:0006208">
    <property type="term" value="P:pyrimidine nucleobase catabolic process"/>
    <property type="evidence" value="ECO:0007669"/>
    <property type="project" value="TreeGrafter"/>
</dbReference>
<dbReference type="InterPro" id="IPR050268">
    <property type="entry name" value="NADH-dep_flavin_reductase"/>
</dbReference>
<dbReference type="InterPro" id="IPR012349">
    <property type="entry name" value="Split_barrel_FMN-bd"/>
</dbReference>
<dbReference type="SUPFAM" id="SSF50475">
    <property type="entry name" value="FMN-binding split barrel"/>
    <property type="match status" value="1"/>
</dbReference>
<sequence>MIDSKLFRKAMGRFATGITVVSTLDQKTEEVKGITVNAFMSISLDPYLIAISIRNQSSMITQLNENDQFGVSVLGEDQEKYSMIFANQIKSDQPVEFDWVDNTPVLPDALVQLVCEKESEVVAGDHTVYIAKVKKIVTKEGDPLIYYNGEYRELN</sequence>
<gene>
    <name evidence="3" type="ordered locus">AXY_13490</name>
</gene>
<dbReference type="KEGG" id="axl:AXY_13490"/>
<feature type="domain" description="Flavin reductase like" evidence="2">
    <location>
        <begin position="11"/>
        <end position="153"/>
    </location>
</feature>
<dbReference type="InterPro" id="IPR002563">
    <property type="entry name" value="Flavin_Rdtase-like_dom"/>
</dbReference>
<name>K0J4A3_AMPXN</name>
<dbReference type="eggNOG" id="COG1853">
    <property type="taxonomic scope" value="Bacteria"/>
</dbReference>
<dbReference type="STRING" id="698758.AXY_13490"/>
<dbReference type="PANTHER" id="PTHR30466">
    <property type="entry name" value="FLAVIN REDUCTASE"/>
    <property type="match status" value="1"/>
</dbReference>
<keyword evidence="1" id="KW-0560">Oxidoreductase</keyword>